<comment type="caution">
    <text evidence="2">The sequence shown here is derived from an EMBL/GenBank/DDBJ whole genome shotgun (WGS) entry which is preliminary data.</text>
</comment>
<keyword evidence="3" id="KW-1185">Reference proteome</keyword>
<feature type="region of interest" description="Disordered" evidence="1">
    <location>
        <begin position="49"/>
        <end position="81"/>
    </location>
</feature>
<evidence type="ECO:0000313" key="2">
    <source>
        <dbReference type="EMBL" id="KAA3470971.1"/>
    </source>
</evidence>
<name>A0A5B6VP78_9ROSI</name>
<dbReference type="AlphaFoldDB" id="A0A5B6VP78"/>
<evidence type="ECO:0000256" key="1">
    <source>
        <dbReference type="SAM" id="MobiDB-lite"/>
    </source>
</evidence>
<proteinExistence type="predicted"/>
<reference evidence="3" key="1">
    <citation type="journal article" date="2019" name="Plant Biotechnol. J.">
        <title>Genome sequencing of the Australian wild diploid species Gossypium australe highlights disease resistance and delayed gland morphogenesis.</title>
        <authorList>
            <person name="Cai Y."/>
            <person name="Cai X."/>
            <person name="Wang Q."/>
            <person name="Wang P."/>
            <person name="Zhang Y."/>
            <person name="Cai C."/>
            <person name="Xu Y."/>
            <person name="Wang K."/>
            <person name="Zhou Z."/>
            <person name="Wang C."/>
            <person name="Geng S."/>
            <person name="Li B."/>
            <person name="Dong Q."/>
            <person name="Hou Y."/>
            <person name="Wang H."/>
            <person name="Ai P."/>
            <person name="Liu Z."/>
            <person name="Yi F."/>
            <person name="Sun M."/>
            <person name="An G."/>
            <person name="Cheng J."/>
            <person name="Zhang Y."/>
            <person name="Shi Q."/>
            <person name="Xie Y."/>
            <person name="Shi X."/>
            <person name="Chang Y."/>
            <person name="Huang F."/>
            <person name="Chen Y."/>
            <person name="Hong S."/>
            <person name="Mi L."/>
            <person name="Sun Q."/>
            <person name="Zhang L."/>
            <person name="Zhou B."/>
            <person name="Peng R."/>
            <person name="Zhang X."/>
            <person name="Liu F."/>
        </authorList>
    </citation>
    <scope>NUCLEOTIDE SEQUENCE [LARGE SCALE GENOMIC DNA]</scope>
    <source>
        <strain evidence="3">cv. PA1801</strain>
    </source>
</reference>
<accession>A0A5B6VP78</accession>
<dbReference type="Proteomes" id="UP000325315">
    <property type="component" value="Unassembled WGS sequence"/>
</dbReference>
<gene>
    <name evidence="2" type="ORF">EPI10_016636</name>
</gene>
<feature type="compositionally biased region" description="Low complexity" evidence="1">
    <location>
        <begin position="57"/>
        <end position="72"/>
    </location>
</feature>
<protein>
    <submittedName>
        <fullName evidence="2">Integrase</fullName>
    </submittedName>
</protein>
<dbReference type="EMBL" id="SMMG02000006">
    <property type="protein sequence ID" value="KAA3470971.1"/>
    <property type="molecule type" value="Genomic_DNA"/>
</dbReference>
<sequence length="111" mass="12525">MLVCQVEALGKKINGLNFSMKVNPVMQCDAIGAGMINLKSFPFKPNMEHDQVNFMGNNSRPQNNPHSNNHNPGWRNHPNFSWDVSETRFQNTETTLKNQQASIKGLENQIG</sequence>
<organism evidence="2 3">
    <name type="scientific">Gossypium australe</name>
    <dbReference type="NCBI Taxonomy" id="47621"/>
    <lineage>
        <taxon>Eukaryota</taxon>
        <taxon>Viridiplantae</taxon>
        <taxon>Streptophyta</taxon>
        <taxon>Embryophyta</taxon>
        <taxon>Tracheophyta</taxon>
        <taxon>Spermatophyta</taxon>
        <taxon>Magnoliopsida</taxon>
        <taxon>eudicotyledons</taxon>
        <taxon>Gunneridae</taxon>
        <taxon>Pentapetalae</taxon>
        <taxon>rosids</taxon>
        <taxon>malvids</taxon>
        <taxon>Malvales</taxon>
        <taxon>Malvaceae</taxon>
        <taxon>Malvoideae</taxon>
        <taxon>Gossypium</taxon>
    </lineage>
</organism>
<evidence type="ECO:0000313" key="3">
    <source>
        <dbReference type="Proteomes" id="UP000325315"/>
    </source>
</evidence>